<dbReference type="Pfam" id="PF13637">
    <property type="entry name" value="Ank_4"/>
    <property type="match status" value="1"/>
</dbReference>
<comment type="caution">
    <text evidence="5">The sequence shown here is derived from an EMBL/GenBank/DDBJ whole genome shotgun (WGS) entry which is preliminary data.</text>
</comment>
<evidence type="ECO:0000256" key="4">
    <source>
        <dbReference type="SAM" id="Coils"/>
    </source>
</evidence>
<evidence type="ECO:0000256" key="1">
    <source>
        <dbReference type="ARBA" id="ARBA00022737"/>
    </source>
</evidence>
<feature type="repeat" description="ANK" evidence="3">
    <location>
        <begin position="292"/>
        <end position="325"/>
    </location>
</feature>
<dbReference type="SMART" id="SM00248">
    <property type="entry name" value="ANK"/>
    <property type="match status" value="4"/>
</dbReference>
<feature type="coiled-coil region" evidence="4">
    <location>
        <begin position="33"/>
        <end position="98"/>
    </location>
</feature>
<dbReference type="PROSITE" id="PS50088">
    <property type="entry name" value="ANK_REPEAT"/>
    <property type="match status" value="3"/>
</dbReference>
<dbReference type="Pfam" id="PF12796">
    <property type="entry name" value="Ank_2"/>
    <property type="match status" value="1"/>
</dbReference>
<dbReference type="PANTHER" id="PTHR24171">
    <property type="entry name" value="ANKYRIN REPEAT DOMAIN-CONTAINING PROTEIN 39-RELATED"/>
    <property type="match status" value="1"/>
</dbReference>
<sequence>MSLREASGEASAGERDALEGALLQAANVIAEALRHRLEERAEQRARKAQAKREDADRSRLQQVIMGIERKLEATADRSDVLEQRLERLEKKVSTAVEQLLYLSDRESSYAQQSDLQMLERRLNILEMPSQRVLNESFPRESAFRSPEKPLPLKMGFAPVSSSPSRLFAARVLTPPTMMNTEDAEEANTVQDGLTTGDILEKWKMKVLVQTVKIKRDLARASPSSLGEDLCLAAYNGPLKDIRELVDSGADVNYTDKDGFTPLLRALCNLTPNSAVVSLLIDKGADINVVDSRGAAAMHFAAIYDCTGRCLKVLLDFGGNVNARDEHGVTPLHVAAGYDHAQVVELLLEAGARKDAKCWSGDRKNALPFDYAQSDTVRELLRL</sequence>
<dbReference type="AlphaFoldDB" id="A0AAN9VFD6"/>
<evidence type="ECO:0000313" key="6">
    <source>
        <dbReference type="Proteomes" id="UP001378592"/>
    </source>
</evidence>
<evidence type="ECO:0000313" key="5">
    <source>
        <dbReference type="EMBL" id="KAK7861966.1"/>
    </source>
</evidence>
<reference evidence="5 6" key="1">
    <citation type="submission" date="2024-03" db="EMBL/GenBank/DDBJ databases">
        <title>The genome assembly and annotation of the cricket Gryllus longicercus Weissman &amp; Gray.</title>
        <authorList>
            <person name="Szrajer S."/>
            <person name="Gray D."/>
            <person name="Ylla G."/>
        </authorList>
    </citation>
    <scope>NUCLEOTIDE SEQUENCE [LARGE SCALE GENOMIC DNA]</scope>
    <source>
        <strain evidence="5">DAG 2021-001</strain>
        <tissue evidence="5">Whole body minus gut</tissue>
    </source>
</reference>
<dbReference type="InterPro" id="IPR036770">
    <property type="entry name" value="Ankyrin_rpt-contain_sf"/>
</dbReference>
<dbReference type="Gene3D" id="1.25.40.20">
    <property type="entry name" value="Ankyrin repeat-containing domain"/>
    <property type="match status" value="1"/>
</dbReference>
<protein>
    <submittedName>
        <fullName evidence="5">Uncharacterized protein</fullName>
    </submittedName>
</protein>
<keyword evidence="1" id="KW-0677">Repeat</keyword>
<evidence type="ECO:0000256" key="3">
    <source>
        <dbReference type="PROSITE-ProRule" id="PRU00023"/>
    </source>
</evidence>
<dbReference type="PROSITE" id="PS50297">
    <property type="entry name" value="ANK_REP_REGION"/>
    <property type="match status" value="3"/>
</dbReference>
<dbReference type="EMBL" id="JAZDUA010000291">
    <property type="protein sequence ID" value="KAK7861966.1"/>
    <property type="molecule type" value="Genomic_DNA"/>
</dbReference>
<accession>A0AAN9VFD6</accession>
<proteinExistence type="predicted"/>
<feature type="repeat" description="ANK" evidence="3">
    <location>
        <begin position="326"/>
        <end position="358"/>
    </location>
</feature>
<dbReference type="InterPro" id="IPR002110">
    <property type="entry name" value="Ankyrin_rpt"/>
</dbReference>
<feature type="repeat" description="ANK" evidence="3">
    <location>
        <begin position="257"/>
        <end position="291"/>
    </location>
</feature>
<gene>
    <name evidence="5" type="ORF">R5R35_013530</name>
</gene>
<organism evidence="5 6">
    <name type="scientific">Gryllus longicercus</name>
    <dbReference type="NCBI Taxonomy" id="2509291"/>
    <lineage>
        <taxon>Eukaryota</taxon>
        <taxon>Metazoa</taxon>
        <taxon>Ecdysozoa</taxon>
        <taxon>Arthropoda</taxon>
        <taxon>Hexapoda</taxon>
        <taxon>Insecta</taxon>
        <taxon>Pterygota</taxon>
        <taxon>Neoptera</taxon>
        <taxon>Polyneoptera</taxon>
        <taxon>Orthoptera</taxon>
        <taxon>Ensifera</taxon>
        <taxon>Gryllidea</taxon>
        <taxon>Grylloidea</taxon>
        <taxon>Gryllidae</taxon>
        <taxon>Gryllinae</taxon>
        <taxon>Gryllus</taxon>
    </lineage>
</organism>
<dbReference type="Proteomes" id="UP001378592">
    <property type="component" value="Unassembled WGS sequence"/>
</dbReference>
<keyword evidence="6" id="KW-1185">Reference proteome</keyword>
<dbReference type="SUPFAM" id="SSF48403">
    <property type="entry name" value="Ankyrin repeat"/>
    <property type="match status" value="1"/>
</dbReference>
<keyword evidence="2 3" id="KW-0040">ANK repeat</keyword>
<keyword evidence="4" id="KW-0175">Coiled coil</keyword>
<name>A0AAN9VFD6_9ORTH</name>
<evidence type="ECO:0000256" key="2">
    <source>
        <dbReference type="ARBA" id="ARBA00023043"/>
    </source>
</evidence>